<dbReference type="AlphaFoldDB" id="A0A438M8J5"/>
<keyword evidence="1" id="KW-0472">Membrane</keyword>
<evidence type="ECO:0000313" key="2">
    <source>
        <dbReference type="EMBL" id="RVX42044.1"/>
    </source>
</evidence>
<accession>A0A438M8J5</accession>
<dbReference type="EMBL" id="SAUN01000001">
    <property type="protein sequence ID" value="RVX42044.1"/>
    <property type="molecule type" value="Genomic_DNA"/>
</dbReference>
<name>A0A438M8J5_9ACTN</name>
<protein>
    <submittedName>
        <fullName evidence="2">Uncharacterized protein</fullName>
    </submittedName>
</protein>
<organism evidence="2 3">
    <name type="scientific">Nonomuraea polychroma</name>
    <dbReference type="NCBI Taxonomy" id="46176"/>
    <lineage>
        <taxon>Bacteria</taxon>
        <taxon>Bacillati</taxon>
        <taxon>Actinomycetota</taxon>
        <taxon>Actinomycetes</taxon>
        <taxon>Streptosporangiales</taxon>
        <taxon>Streptosporangiaceae</taxon>
        <taxon>Nonomuraea</taxon>
    </lineage>
</organism>
<dbReference type="OrthoDB" id="3543692at2"/>
<sequence>MTFLGIILMIQGFGALIAEHFFDKSFGLLHLWFDGGTLAAVATATGLLGLVVMVLGLRHDD</sequence>
<evidence type="ECO:0000313" key="3">
    <source>
        <dbReference type="Proteomes" id="UP000284824"/>
    </source>
</evidence>
<feature type="transmembrane region" description="Helical" evidence="1">
    <location>
        <begin position="38"/>
        <end position="57"/>
    </location>
</feature>
<gene>
    <name evidence="2" type="ORF">EDD27_4661</name>
</gene>
<comment type="caution">
    <text evidence="2">The sequence shown here is derived from an EMBL/GenBank/DDBJ whole genome shotgun (WGS) entry which is preliminary data.</text>
</comment>
<dbReference type="RefSeq" id="WP_127934182.1">
    <property type="nucleotide sequence ID" value="NZ_SAUN01000001.1"/>
</dbReference>
<dbReference type="Proteomes" id="UP000284824">
    <property type="component" value="Unassembled WGS sequence"/>
</dbReference>
<keyword evidence="3" id="KW-1185">Reference proteome</keyword>
<evidence type="ECO:0000256" key="1">
    <source>
        <dbReference type="SAM" id="Phobius"/>
    </source>
</evidence>
<keyword evidence="1" id="KW-0812">Transmembrane</keyword>
<keyword evidence="1" id="KW-1133">Transmembrane helix</keyword>
<reference evidence="2 3" key="1">
    <citation type="submission" date="2019-01" db="EMBL/GenBank/DDBJ databases">
        <title>Sequencing the genomes of 1000 actinobacteria strains.</title>
        <authorList>
            <person name="Klenk H.-P."/>
        </authorList>
    </citation>
    <scope>NUCLEOTIDE SEQUENCE [LARGE SCALE GENOMIC DNA]</scope>
    <source>
        <strain evidence="2 3">DSM 43925</strain>
    </source>
</reference>
<proteinExistence type="predicted"/>